<dbReference type="PANTHER" id="PTHR12585">
    <property type="entry name" value="SCC1 / RAD21 FAMILY MEMBER"/>
    <property type="match status" value="1"/>
</dbReference>
<accession>A5E6M0</accession>
<evidence type="ECO:0000256" key="2">
    <source>
        <dbReference type="ARBA" id="ARBA00009870"/>
    </source>
</evidence>
<evidence type="ECO:0000313" key="8">
    <source>
        <dbReference type="Proteomes" id="UP000001996"/>
    </source>
</evidence>
<evidence type="ECO:0000259" key="5">
    <source>
        <dbReference type="Pfam" id="PF04824"/>
    </source>
</evidence>
<dbReference type="InterPro" id="IPR036390">
    <property type="entry name" value="WH_DNA-bd_sf"/>
</dbReference>
<dbReference type="InterPro" id="IPR039781">
    <property type="entry name" value="Rad21/Rec8-like"/>
</dbReference>
<dbReference type="Pfam" id="PF04824">
    <property type="entry name" value="Rad21_Rec8"/>
    <property type="match status" value="1"/>
</dbReference>
<dbReference type="GeneID" id="5230645"/>
<dbReference type="EMBL" id="CH981532">
    <property type="protein sequence ID" value="EDK47078.1"/>
    <property type="molecule type" value="Genomic_DNA"/>
</dbReference>
<gene>
    <name evidence="7" type="ORF">LELG_05259</name>
</gene>
<feature type="region of interest" description="Disordered" evidence="4">
    <location>
        <begin position="289"/>
        <end position="335"/>
    </location>
</feature>
<name>A5E6M0_LODEL</name>
<dbReference type="GO" id="GO:1990414">
    <property type="term" value="P:replication-born double-strand break repair via sister chromatid exchange"/>
    <property type="evidence" value="ECO:0007669"/>
    <property type="project" value="TreeGrafter"/>
</dbReference>
<dbReference type="HOGENOM" id="CLU_489354_0_0_1"/>
<dbReference type="PANTHER" id="PTHR12585:SF69">
    <property type="entry name" value="FI11703P"/>
    <property type="match status" value="1"/>
</dbReference>
<dbReference type="VEuPathDB" id="FungiDB:LELG_05259"/>
<keyword evidence="3" id="KW-0539">Nucleus</keyword>
<dbReference type="OMA" id="IWLASNM"/>
<proteinExistence type="inferred from homology"/>
<feature type="domain" description="Rad21/Rec8-like protein N-terminal" evidence="6">
    <location>
        <begin position="1"/>
        <end position="114"/>
    </location>
</feature>
<dbReference type="Pfam" id="PF04825">
    <property type="entry name" value="Rad21_Rec8_N"/>
    <property type="match status" value="1"/>
</dbReference>
<keyword evidence="8" id="KW-1185">Reference proteome</keyword>
<reference evidence="7 8" key="1">
    <citation type="journal article" date="2009" name="Nature">
        <title>Evolution of pathogenicity and sexual reproduction in eight Candida genomes.</title>
        <authorList>
            <person name="Butler G."/>
            <person name="Rasmussen M.D."/>
            <person name="Lin M.F."/>
            <person name="Santos M.A."/>
            <person name="Sakthikumar S."/>
            <person name="Munro C.A."/>
            <person name="Rheinbay E."/>
            <person name="Grabherr M."/>
            <person name="Forche A."/>
            <person name="Reedy J.L."/>
            <person name="Agrafioti I."/>
            <person name="Arnaud M.B."/>
            <person name="Bates S."/>
            <person name="Brown A.J."/>
            <person name="Brunke S."/>
            <person name="Costanzo M.C."/>
            <person name="Fitzpatrick D.A."/>
            <person name="de Groot P.W."/>
            <person name="Harris D."/>
            <person name="Hoyer L.L."/>
            <person name="Hube B."/>
            <person name="Klis F.M."/>
            <person name="Kodira C."/>
            <person name="Lennard N."/>
            <person name="Logue M.E."/>
            <person name="Martin R."/>
            <person name="Neiman A.M."/>
            <person name="Nikolaou E."/>
            <person name="Quail M.A."/>
            <person name="Quinn J."/>
            <person name="Santos M.C."/>
            <person name="Schmitzberger F.F."/>
            <person name="Sherlock G."/>
            <person name="Shah P."/>
            <person name="Silverstein K.A."/>
            <person name="Skrzypek M.S."/>
            <person name="Soll D."/>
            <person name="Staggs R."/>
            <person name="Stansfield I."/>
            <person name="Stumpf M.P."/>
            <person name="Sudbery P.E."/>
            <person name="Srikantha T."/>
            <person name="Zeng Q."/>
            <person name="Berman J."/>
            <person name="Berriman M."/>
            <person name="Heitman J."/>
            <person name="Gow N.A."/>
            <person name="Lorenz M.C."/>
            <person name="Birren B.W."/>
            <person name="Kellis M."/>
            <person name="Cuomo C.A."/>
        </authorList>
    </citation>
    <scope>NUCLEOTIDE SEQUENCE [LARGE SCALE GENOMIC DNA]</scope>
    <source>
        <strain evidence="8">ATCC 11503 / BCRC 21390 / CBS 2605 / JCM 1781 / NBRC 1676 / NRRL YB-4239</strain>
    </source>
</reference>
<dbReference type="SUPFAM" id="SSF46785">
    <property type="entry name" value="Winged helix' DNA-binding domain"/>
    <property type="match status" value="1"/>
</dbReference>
<protein>
    <recommendedName>
        <fullName evidence="9">Rad21/Rec8-like protein N-terminal domain-containing protein</fullName>
    </recommendedName>
</protein>
<sequence>MLTSTELLNQGPLGNIWLAANYDKKLTKQQLLGTDIVQSTEYIRDHQISGPPKIISSCSQSRVNEPEGKDSITLRLSGQLLLGIVKIYSRKTKYLLDDVHDILYKLKASFRLSSGVQLGSDFASNRINVPAQQTTLADLDSITLKDQISAFDLFFQEDLVLDEPGANTNLTSVFNDLNQESNGDSLMMEFDQSIEYGRNTRGNNNIANNANDDNVSHHSLNDMDLDFDLNFDEIEDDRSIEQGRNASFLGDETETSFMAELNKSRNIFELDAGQPILSMDNLLEEDLNARHGEGNAPNSALLPSMNQSSVDQQQQQQQPAPRQRQRQKRTRITDEGELIVPNRKLVVDSEESMQGVPMQVLQENQENLMDGFGKEKYITLKLSESEKLKLVQELAQPVFAKRRKLWNLDTELQLTCAALARREQERKEGDSGDEGENSDEDDTSSLMGTDTSSDLSLDLDLSIDVDSSDESATDEENDNEEEDEDEEVDEKVKGKSVEHEFSKTAKSTRQVVNELQDQFRKSNNDIVTFQSLMEADSKAMHPLGAKKKNTINPRREAAKCFFEMLALATNDCISIQQEREDLELGKNVRILPRDNLYTLFE</sequence>
<evidence type="ECO:0000256" key="4">
    <source>
        <dbReference type="SAM" id="MobiDB-lite"/>
    </source>
</evidence>
<feature type="compositionally biased region" description="Acidic residues" evidence="4">
    <location>
        <begin position="461"/>
        <end position="489"/>
    </location>
</feature>
<dbReference type="GO" id="GO:0005634">
    <property type="term" value="C:nucleus"/>
    <property type="evidence" value="ECO:0007669"/>
    <property type="project" value="UniProtKB-SubCell"/>
</dbReference>
<dbReference type="InterPro" id="IPR006910">
    <property type="entry name" value="Rad21_Rec8_N"/>
</dbReference>
<dbReference type="InterPro" id="IPR006909">
    <property type="entry name" value="Rad21/Rec8_C_eu"/>
</dbReference>
<dbReference type="OrthoDB" id="10071381at2759"/>
<feature type="compositionally biased region" description="Low complexity" evidence="4">
    <location>
        <begin position="444"/>
        <end position="460"/>
    </location>
</feature>
<dbReference type="KEGG" id="lel:PVL30_002355"/>
<evidence type="ECO:0000259" key="6">
    <source>
        <dbReference type="Pfam" id="PF04825"/>
    </source>
</evidence>
<feature type="domain" description="Rad21/Rec8-like protein C-terminal eukaryotic" evidence="5">
    <location>
        <begin position="552"/>
        <end position="578"/>
    </location>
</feature>
<dbReference type="eggNOG" id="KOG1213">
    <property type="taxonomic scope" value="Eukaryota"/>
</dbReference>
<comment type="subcellular location">
    <subcellularLocation>
        <location evidence="1">Nucleus</location>
    </subcellularLocation>
</comment>
<dbReference type="InParanoid" id="A5E6M0"/>
<evidence type="ECO:0000313" key="7">
    <source>
        <dbReference type="EMBL" id="EDK47078.1"/>
    </source>
</evidence>
<dbReference type="Proteomes" id="UP000001996">
    <property type="component" value="Unassembled WGS sequence"/>
</dbReference>
<comment type="similarity">
    <text evidence="2">Belongs to the rad21 family.</text>
</comment>
<evidence type="ECO:0000256" key="1">
    <source>
        <dbReference type="ARBA" id="ARBA00004123"/>
    </source>
</evidence>
<dbReference type="GO" id="GO:0007062">
    <property type="term" value="P:sister chromatid cohesion"/>
    <property type="evidence" value="ECO:0007669"/>
    <property type="project" value="InterPro"/>
</dbReference>
<organism evidence="7 8">
    <name type="scientific">Lodderomyces elongisporus (strain ATCC 11503 / CBS 2605 / JCM 1781 / NBRC 1676 / NRRL YB-4239)</name>
    <name type="common">Yeast</name>
    <name type="synonym">Saccharomyces elongisporus</name>
    <dbReference type="NCBI Taxonomy" id="379508"/>
    <lineage>
        <taxon>Eukaryota</taxon>
        <taxon>Fungi</taxon>
        <taxon>Dikarya</taxon>
        <taxon>Ascomycota</taxon>
        <taxon>Saccharomycotina</taxon>
        <taxon>Pichiomycetes</taxon>
        <taxon>Debaryomycetaceae</taxon>
        <taxon>Candida/Lodderomyces clade</taxon>
        <taxon>Lodderomyces</taxon>
    </lineage>
</organism>
<feature type="compositionally biased region" description="Acidic residues" evidence="4">
    <location>
        <begin position="431"/>
        <end position="443"/>
    </location>
</feature>
<evidence type="ECO:0000256" key="3">
    <source>
        <dbReference type="ARBA" id="ARBA00023242"/>
    </source>
</evidence>
<dbReference type="GO" id="GO:0003682">
    <property type="term" value="F:chromatin binding"/>
    <property type="evidence" value="ECO:0007669"/>
    <property type="project" value="TreeGrafter"/>
</dbReference>
<feature type="region of interest" description="Disordered" evidence="4">
    <location>
        <begin position="423"/>
        <end position="497"/>
    </location>
</feature>
<evidence type="ECO:0008006" key="9">
    <source>
        <dbReference type="Google" id="ProtNLM"/>
    </source>
</evidence>
<dbReference type="STRING" id="379508.A5E6M0"/>
<feature type="compositionally biased region" description="Low complexity" evidence="4">
    <location>
        <begin position="312"/>
        <end position="322"/>
    </location>
</feature>
<dbReference type="Gene3D" id="1.10.10.580">
    <property type="entry name" value="Structural maintenance of chromosome 1. Chain E"/>
    <property type="match status" value="1"/>
</dbReference>
<dbReference type="GO" id="GO:0008278">
    <property type="term" value="C:cohesin complex"/>
    <property type="evidence" value="ECO:0007669"/>
    <property type="project" value="InterPro"/>
</dbReference>
<dbReference type="AlphaFoldDB" id="A5E6M0"/>
<dbReference type="InterPro" id="IPR023093">
    <property type="entry name" value="ScpA-like_C"/>
</dbReference>